<sequence>MRGAKKLLPSLHKAAHGPMTPADQVEPFAGRLWKLLCIRKVLTAEEAANLLVDAGQDVGRARTRASELLLAWSRQCPLAIQPSDRRIKGAKRYGLMVDLGPTPPDIRAKARSRAP</sequence>
<dbReference type="Proteomes" id="UP000072741">
    <property type="component" value="Unassembled WGS sequence"/>
</dbReference>
<gene>
    <name evidence="2" type="ORF">NS331_11010</name>
</gene>
<protein>
    <submittedName>
        <fullName evidence="2">Uncharacterized protein</fullName>
    </submittedName>
</protein>
<comment type="caution">
    <text evidence="2">The sequence shown here is derived from an EMBL/GenBank/DDBJ whole genome shotgun (WGS) entry which is preliminary data.</text>
</comment>
<keyword evidence="3" id="KW-1185">Reference proteome</keyword>
<reference evidence="2 3" key="1">
    <citation type="journal article" date="2016" name="Front. Microbiol.">
        <title>Genomic Resource of Rice Seed Associated Bacteria.</title>
        <authorList>
            <person name="Midha S."/>
            <person name="Bansal K."/>
            <person name="Sharma S."/>
            <person name="Kumar N."/>
            <person name="Patil P.P."/>
            <person name="Chaudhry V."/>
            <person name="Patil P.B."/>
        </authorList>
    </citation>
    <scope>NUCLEOTIDE SEQUENCE [LARGE SCALE GENOMIC DNA]</scope>
    <source>
        <strain evidence="2 3">NS331</strain>
    </source>
</reference>
<proteinExistence type="predicted"/>
<accession>A0A147GW71</accession>
<evidence type="ECO:0000256" key="1">
    <source>
        <dbReference type="SAM" id="MobiDB-lite"/>
    </source>
</evidence>
<evidence type="ECO:0000313" key="3">
    <source>
        <dbReference type="Proteomes" id="UP000072741"/>
    </source>
</evidence>
<dbReference type="EMBL" id="LDSL01000064">
    <property type="protein sequence ID" value="KTT21885.1"/>
    <property type="molecule type" value="Genomic_DNA"/>
</dbReference>
<dbReference type="AlphaFoldDB" id="A0A147GW71"/>
<organism evidence="2 3">
    <name type="scientific">Pseudacidovorax intermedius</name>
    <dbReference type="NCBI Taxonomy" id="433924"/>
    <lineage>
        <taxon>Bacteria</taxon>
        <taxon>Pseudomonadati</taxon>
        <taxon>Pseudomonadota</taxon>
        <taxon>Betaproteobacteria</taxon>
        <taxon>Burkholderiales</taxon>
        <taxon>Comamonadaceae</taxon>
        <taxon>Pseudacidovorax</taxon>
    </lineage>
</organism>
<evidence type="ECO:0000313" key="2">
    <source>
        <dbReference type="EMBL" id="KTT21885.1"/>
    </source>
</evidence>
<name>A0A147GW71_9BURK</name>
<feature type="region of interest" description="Disordered" evidence="1">
    <location>
        <begin position="1"/>
        <end position="21"/>
    </location>
</feature>